<dbReference type="OrthoDB" id="2421966at2759"/>
<gene>
    <name evidence="2" type="ORF">BGZ65_007002</name>
</gene>
<dbReference type="Proteomes" id="UP000749646">
    <property type="component" value="Unassembled WGS sequence"/>
</dbReference>
<proteinExistence type="predicted"/>
<protein>
    <submittedName>
        <fullName evidence="2">Uncharacterized protein</fullName>
    </submittedName>
</protein>
<sequence length="240" mass="27405">MNHSSADHTPLPVIPLESPYCLEHAEEVGQGIVMEARRHHGGDIGIQAHQNDLKISSLLRPRRRKLLTTLLGLFGLKLRADSKLCARFLMGSKDNPFRIAEIMNEMDWYYEETNYYEYIDSGYDSAKSKIVALNDWIQETVELYGEAEAKETYKRPTVTHDSGAPKSEDNSTKSATNSEVGYPQYKMVVEELVRINPGPPPRSLWSLLDTWLDHWQQGDHSYRPPSSLFALDCEMDDEDD</sequence>
<name>A0A9P6IVK2_9FUNG</name>
<comment type="caution">
    <text evidence="2">The sequence shown here is derived from an EMBL/GenBank/DDBJ whole genome shotgun (WGS) entry which is preliminary data.</text>
</comment>
<accession>A0A9P6IVK2</accession>
<keyword evidence="3" id="KW-1185">Reference proteome</keyword>
<organism evidence="2 3">
    <name type="scientific">Modicella reniformis</name>
    <dbReference type="NCBI Taxonomy" id="1440133"/>
    <lineage>
        <taxon>Eukaryota</taxon>
        <taxon>Fungi</taxon>
        <taxon>Fungi incertae sedis</taxon>
        <taxon>Mucoromycota</taxon>
        <taxon>Mortierellomycotina</taxon>
        <taxon>Mortierellomycetes</taxon>
        <taxon>Mortierellales</taxon>
        <taxon>Mortierellaceae</taxon>
        <taxon>Modicella</taxon>
    </lineage>
</organism>
<evidence type="ECO:0000313" key="3">
    <source>
        <dbReference type="Proteomes" id="UP000749646"/>
    </source>
</evidence>
<evidence type="ECO:0000313" key="2">
    <source>
        <dbReference type="EMBL" id="KAF9949888.1"/>
    </source>
</evidence>
<dbReference type="AlphaFoldDB" id="A0A9P6IVK2"/>
<dbReference type="EMBL" id="JAAAHW010007243">
    <property type="protein sequence ID" value="KAF9949888.1"/>
    <property type="molecule type" value="Genomic_DNA"/>
</dbReference>
<feature type="region of interest" description="Disordered" evidence="1">
    <location>
        <begin position="152"/>
        <end position="179"/>
    </location>
</feature>
<reference evidence="2" key="1">
    <citation type="journal article" date="2020" name="Fungal Divers.">
        <title>Resolving the Mortierellaceae phylogeny through synthesis of multi-gene phylogenetics and phylogenomics.</title>
        <authorList>
            <person name="Vandepol N."/>
            <person name="Liber J."/>
            <person name="Desiro A."/>
            <person name="Na H."/>
            <person name="Kennedy M."/>
            <person name="Barry K."/>
            <person name="Grigoriev I.V."/>
            <person name="Miller A.N."/>
            <person name="O'Donnell K."/>
            <person name="Stajich J.E."/>
            <person name="Bonito G."/>
        </authorList>
    </citation>
    <scope>NUCLEOTIDE SEQUENCE</scope>
    <source>
        <strain evidence="2">MES-2147</strain>
    </source>
</reference>
<evidence type="ECO:0000256" key="1">
    <source>
        <dbReference type="SAM" id="MobiDB-lite"/>
    </source>
</evidence>